<dbReference type="EMBL" id="CP059736">
    <property type="protein sequence ID" value="WDE02556.1"/>
    <property type="molecule type" value="Genomic_DNA"/>
</dbReference>
<reference evidence="1 2" key="1">
    <citation type="journal article" date="2015" name="Genome Announc.">
        <title>Draft Genome Sequences of Marine Isolates of Thalassomonas viridans and Thalassomonas actiniarum.</title>
        <authorList>
            <person name="Olonade I."/>
            <person name="van Zyl L.J."/>
            <person name="Trindade M."/>
        </authorList>
    </citation>
    <scope>NUCLEOTIDE SEQUENCE [LARGE SCALE GENOMIC DNA]</scope>
    <source>
        <strain evidence="1 2">A5K-106</strain>
    </source>
</reference>
<accession>A0AAE9YWN2</accession>
<reference evidence="1 2" key="2">
    <citation type="journal article" date="2022" name="Mar. Drugs">
        <title>Bioassay-Guided Fractionation Leads to the Detection of Cholic Acid Generated by the Rare Thalassomonas sp.</title>
        <authorList>
            <person name="Pheiffer F."/>
            <person name="Schneider Y.K."/>
            <person name="Hansen E.H."/>
            <person name="Andersen J.H."/>
            <person name="Isaksson J."/>
            <person name="Busche T."/>
            <person name="R C."/>
            <person name="Kalinowski J."/>
            <person name="Zyl L.V."/>
            <person name="Trindade M."/>
        </authorList>
    </citation>
    <scope>NUCLEOTIDE SEQUENCE [LARGE SCALE GENOMIC DNA]</scope>
    <source>
        <strain evidence="1 2">A5K-106</strain>
    </source>
</reference>
<dbReference type="Proteomes" id="UP000032568">
    <property type="component" value="Chromosome pTact"/>
</dbReference>
<protein>
    <submittedName>
        <fullName evidence="1">Uncharacterized protein</fullName>
    </submittedName>
</protein>
<evidence type="ECO:0000313" key="2">
    <source>
        <dbReference type="Proteomes" id="UP000032568"/>
    </source>
</evidence>
<evidence type="ECO:0000313" key="1">
    <source>
        <dbReference type="EMBL" id="WDE02556.1"/>
    </source>
</evidence>
<name>A0AAE9YWN2_9GAMM</name>
<dbReference type="AlphaFoldDB" id="A0AAE9YWN2"/>
<sequence>MSNAPGIITVGFYMRNNEGVIEPMVDEYTGEEMTISFDLREDPFVWSRSADADDECDQDGHLHWNAATGMFYRDGVFSWEEYGPKHSEEEILDMVANGEGGVRKAVTHGVADFAYFLDHHDMLLKIVETK</sequence>
<keyword evidence="2" id="KW-1185">Reference proteome</keyword>
<proteinExistence type="predicted"/>
<dbReference type="RefSeq" id="WP_044832345.1">
    <property type="nucleotide sequence ID" value="NZ_CP059736.1"/>
</dbReference>
<gene>
    <name evidence="1" type="ORF">SG35_029570</name>
</gene>
<dbReference type="KEGG" id="tact:SG35_029570"/>
<organism evidence="1 2">
    <name type="scientific">Thalassomonas actiniarum</name>
    <dbReference type="NCBI Taxonomy" id="485447"/>
    <lineage>
        <taxon>Bacteria</taxon>
        <taxon>Pseudomonadati</taxon>
        <taxon>Pseudomonadota</taxon>
        <taxon>Gammaproteobacteria</taxon>
        <taxon>Alteromonadales</taxon>
        <taxon>Colwelliaceae</taxon>
        <taxon>Thalassomonas</taxon>
    </lineage>
</organism>